<organism evidence="2 3">
    <name type="scientific">Streptomyces phaeochromogenes</name>
    <dbReference type="NCBI Taxonomy" id="1923"/>
    <lineage>
        <taxon>Bacteria</taxon>
        <taxon>Bacillati</taxon>
        <taxon>Actinomycetota</taxon>
        <taxon>Actinomycetes</taxon>
        <taxon>Kitasatosporales</taxon>
        <taxon>Streptomycetaceae</taxon>
        <taxon>Streptomyces</taxon>
        <taxon>Streptomyces phaeochromogenes group</taxon>
    </lineage>
</organism>
<evidence type="ECO:0000313" key="3">
    <source>
        <dbReference type="Proteomes" id="UP001340816"/>
    </source>
</evidence>
<dbReference type="Proteomes" id="UP001340816">
    <property type="component" value="Chromosome"/>
</dbReference>
<feature type="region of interest" description="Disordered" evidence="1">
    <location>
        <begin position="40"/>
        <end position="59"/>
    </location>
</feature>
<protein>
    <submittedName>
        <fullName evidence="2">Uncharacterized protein</fullName>
    </submittedName>
</protein>
<reference evidence="2 3" key="1">
    <citation type="submission" date="2022-10" db="EMBL/GenBank/DDBJ databases">
        <title>The complete genomes of actinobacterial strains from the NBC collection.</title>
        <authorList>
            <person name="Joergensen T.S."/>
            <person name="Alvarez Arevalo M."/>
            <person name="Sterndorff E.B."/>
            <person name="Faurdal D."/>
            <person name="Vuksanovic O."/>
            <person name="Mourched A.-S."/>
            <person name="Charusanti P."/>
            <person name="Shaw S."/>
            <person name="Blin K."/>
            <person name="Weber T."/>
        </authorList>
    </citation>
    <scope>NUCLEOTIDE SEQUENCE [LARGE SCALE GENOMIC DNA]</scope>
    <source>
        <strain evidence="2 3">NBC 01752</strain>
    </source>
</reference>
<keyword evidence="3" id="KW-1185">Reference proteome</keyword>
<sequence>MPLREQAVKLTVEDEDSPLYGADADDIVVRAGRLHLERNPARGESYRQTSLPRSRRRAC</sequence>
<evidence type="ECO:0000313" key="2">
    <source>
        <dbReference type="EMBL" id="WSD20952.1"/>
    </source>
</evidence>
<name>A0ABZ1HQS6_STRPH</name>
<proteinExistence type="predicted"/>
<evidence type="ECO:0000256" key="1">
    <source>
        <dbReference type="SAM" id="MobiDB-lite"/>
    </source>
</evidence>
<accession>A0ABZ1HQS6</accession>
<dbReference type="RefSeq" id="WP_326762522.1">
    <property type="nucleotide sequence ID" value="NZ_CP109135.1"/>
</dbReference>
<dbReference type="EMBL" id="CP109135">
    <property type="protein sequence ID" value="WSD20952.1"/>
    <property type="molecule type" value="Genomic_DNA"/>
</dbReference>
<gene>
    <name evidence="2" type="ORF">OHB35_51230</name>
</gene>